<evidence type="ECO:0000313" key="2">
    <source>
        <dbReference type="Proteomes" id="UP000240653"/>
    </source>
</evidence>
<dbReference type="Proteomes" id="UP000240653">
    <property type="component" value="Unassembled WGS sequence"/>
</dbReference>
<protein>
    <recommendedName>
        <fullName evidence="3">HNH endonuclease</fullName>
    </recommendedName>
</protein>
<keyword evidence="2" id="KW-1185">Reference proteome</keyword>
<name>A0A2P7S0I1_9HYPH</name>
<reference evidence="1 2" key="1">
    <citation type="submission" date="2018-03" db="EMBL/GenBank/DDBJ databases">
        <title>The draft genome of Mesorhizobium soli JCM 19897.</title>
        <authorList>
            <person name="Li L."/>
            <person name="Liu L."/>
            <person name="Liang L."/>
            <person name="Wang T."/>
            <person name="Zhang X."/>
        </authorList>
    </citation>
    <scope>NUCLEOTIDE SEQUENCE [LARGE SCALE GENOMIC DNA]</scope>
    <source>
        <strain evidence="1 2">JCM 19897</strain>
    </source>
</reference>
<dbReference type="OrthoDB" id="9789856at2"/>
<proteinExistence type="predicted"/>
<gene>
    <name evidence="1" type="ORF">C7I85_25885</name>
</gene>
<evidence type="ECO:0008006" key="3">
    <source>
        <dbReference type="Google" id="ProtNLM"/>
    </source>
</evidence>
<evidence type="ECO:0000313" key="1">
    <source>
        <dbReference type="EMBL" id="PSJ55942.1"/>
    </source>
</evidence>
<dbReference type="AlphaFoldDB" id="A0A2P7S0I1"/>
<sequence length="283" mass="31954">MIFVKRDPNLIPKKLLKVAERAQVQLEMLPADQRVAFIKKKSHIWRAFKRHLRAMSYGKCWYSEAKGPQSPYDVDHFRPKSEAQRSETVKDEGYPWLAFDWDNFRYSAERSNRPSTDEETGEVVGKSSWFPLVDGSPIAIWDDRCTKNEVPLLLDPVCRKDVSLIDVGSDGRMRPSITCVGTGKKRVKASIRHYALNLPDILEARQDVMRDVNDRVETLLKSIEAANSFEEAADAIPVEDQRKAITALTMPNSAFARAARAKLIEKGLAGLIAPPEDYPAIVA</sequence>
<dbReference type="EMBL" id="PXYL01000021">
    <property type="protein sequence ID" value="PSJ55942.1"/>
    <property type="molecule type" value="Genomic_DNA"/>
</dbReference>
<organism evidence="1 2">
    <name type="scientific">Pseudaminobacter soli</name>
    <name type="common">ex Li et al. 2025</name>
    <dbReference type="NCBI Taxonomy" id="1295366"/>
    <lineage>
        <taxon>Bacteria</taxon>
        <taxon>Pseudomonadati</taxon>
        <taxon>Pseudomonadota</taxon>
        <taxon>Alphaproteobacteria</taxon>
        <taxon>Hyphomicrobiales</taxon>
        <taxon>Phyllobacteriaceae</taxon>
        <taxon>Pseudaminobacter</taxon>
    </lineage>
</organism>
<accession>A0A2P7S0I1</accession>
<comment type="caution">
    <text evidence="1">The sequence shown here is derived from an EMBL/GenBank/DDBJ whole genome shotgun (WGS) entry which is preliminary data.</text>
</comment>